<organism evidence="1 2">
    <name type="scientific">Microbacterium oxydans</name>
    <dbReference type="NCBI Taxonomy" id="82380"/>
    <lineage>
        <taxon>Bacteria</taxon>
        <taxon>Bacillati</taxon>
        <taxon>Actinomycetota</taxon>
        <taxon>Actinomycetes</taxon>
        <taxon>Micrococcales</taxon>
        <taxon>Microbacteriaceae</taxon>
        <taxon>Microbacterium</taxon>
    </lineage>
</organism>
<reference evidence="1 2" key="1">
    <citation type="submission" date="2015-02" db="EMBL/GenBank/DDBJ databases">
        <title>Draft genome sequences of ten Microbacterium spp. with emphasis on heavy metal contaminated environments.</title>
        <authorList>
            <person name="Corretto E."/>
        </authorList>
    </citation>
    <scope>NUCLEOTIDE SEQUENCE [LARGE SCALE GENOMIC DNA]</scope>
    <source>
        <strain evidence="1 2">BEL163</strain>
    </source>
</reference>
<dbReference type="PATRIC" id="fig|82380.10.peg.2533"/>
<evidence type="ECO:0000313" key="2">
    <source>
        <dbReference type="Proteomes" id="UP000033725"/>
    </source>
</evidence>
<accession>A0A0F0KQH7</accession>
<dbReference type="InterPro" id="IPR014718">
    <property type="entry name" value="GH-type_carb-bd"/>
</dbReference>
<dbReference type="EMBL" id="JYIV01000027">
    <property type="protein sequence ID" value="KJL21501.1"/>
    <property type="molecule type" value="Genomic_DNA"/>
</dbReference>
<dbReference type="SUPFAM" id="SSF74650">
    <property type="entry name" value="Galactose mutarotase-like"/>
    <property type="match status" value="1"/>
</dbReference>
<dbReference type="Pfam" id="PF01263">
    <property type="entry name" value="Aldose_epim"/>
    <property type="match status" value="1"/>
</dbReference>
<dbReference type="GO" id="GO:0005975">
    <property type="term" value="P:carbohydrate metabolic process"/>
    <property type="evidence" value="ECO:0007669"/>
    <property type="project" value="InterPro"/>
</dbReference>
<dbReference type="Gene3D" id="2.70.98.10">
    <property type="match status" value="1"/>
</dbReference>
<dbReference type="GO" id="GO:0016853">
    <property type="term" value="F:isomerase activity"/>
    <property type="evidence" value="ECO:0007669"/>
    <property type="project" value="InterPro"/>
</dbReference>
<sequence>MPRWCPYAEEVISVSPTGTQIALQLGDVTAQIAQVGASLRSLRIDGIDLVPPYPEDSPTPACSGVVLAPWPNRVRDGRWDDAGTARQLAITEPKLGNASHGLLRFTAYEVDQTETAAVLRATIVPQTGYPYLIETAVTYTLTADGIDVAHTLTNRSAAPAPVALGTHPFVTIGDVDPHDLILRIPADTAIETDERLLPTGTRPADAALREGVRLGDVSLDTGFADLARDADGIVRHSLTAPDGRRVTLWQGEGFDYVQVYTTPRYPGQSLAVAIEPMTAPADALNSGLGIRHLDPDETLTLHWGITLS</sequence>
<name>A0A0F0KQH7_9MICO</name>
<protein>
    <submittedName>
        <fullName evidence="1">Aldose 1-epimerase</fullName>
    </submittedName>
</protein>
<dbReference type="InterPro" id="IPR011013">
    <property type="entry name" value="Gal_mutarotase_sf_dom"/>
</dbReference>
<dbReference type="InterPro" id="IPR037480">
    <property type="entry name" value="YihR-like"/>
</dbReference>
<proteinExistence type="predicted"/>
<dbReference type="InterPro" id="IPR008183">
    <property type="entry name" value="Aldose_1/G6P_1-epimerase"/>
</dbReference>
<comment type="caution">
    <text evidence="1">The sequence shown here is derived from an EMBL/GenBank/DDBJ whole genome shotgun (WGS) entry which is preliminary data.</text>
</comment>
<evidence type="ECO:0000313" key="1">
    <source>
        <dbReference type="EMBL" id="KJL21501.1"/>
    </source>
</evidence>
<dbReference type="GO" id="GO:0030246">
    <property type="term" value="F:carbohydrate binding"/>
    <property type="evidence" value="ECO:0007669"/>
    <property type="project" value="InterPro"/>
</dbReference>
<gene>
    <name evidence="1" type="ORF">RN51_02522</name>
</gene>
<dbReference type="CDD" id="cd09022">
    <property type="entry name" value="Aldose_epim_Ec_YihR"/>
    <property type="match status" value="1"/>
</dbReference>
<dbReference type="AlphaFoldDB" id="A0A0F0KQH7"/>
<dbReference type="Proteomes" id="UP000033725">
    <property type="component" value="Unassembled WGS sequence"/>
</dbReference>